<proteinExistence type="inferred from homology"/>
<keyword evidence="4" id="KW-0256">Endoplasmic reticulum</keyword>
<evidence type="ECO:0000313" key="12">
    <source>
        <dbReference type="EMBL" id="CAH2352973.1"/>
    </source>
</evidence>
<dbReference type="GO" id="GO:0005787">
    <property type="term" value="C:signal peptidase complex"/>
    <property type="evidence" value="ECO:0007669"/>
    <property type="project" value="InterPro"/>
</dbReference>
<evidence type="ECO:0000256" key="11">
    <source>
        <dbReference type="SAM" id="Phobius"/>
    </source>
</evidence>
<comment type="subcellular location">
    <subcellularLocation>
        <location evidence="1">Endoplasmic reticulum membrane</location>
        <topology evidence="1">Single-pass type II membrane protein</topology>
    </subcellularLocation>
</comment>
<evidence type="ECO:0000256" key="2">
    <source>
        <dbReference type="ARBA" id="ARBA00009289"/>
    </source>
</evidence>
<keyword evidence="13" id="KW-1185">Reference proteome</keyword>
<evidence type="ECO:0000256" key="1">
    <source>
        <dbReference type="ARBA" id="ARBA00004648"/>
    </source>
</evidence>
<evidence type="ECO:0000313" key="13">
    <source>
        <dbReference type="Proteomes" id="UP000837801"/>
    </source>
</evidence>
<evidence type="ECO:0000256" key="7">
    <source>
        <dbReference type="ARBA" id="ARBA00023136"/>
    </source>
</evidence>
<evidence type="ECO:0000256" key="4">
    <source>
        <dbReference type="ARBA" id="ARBA00022824"/>
    </source>
</evidence>
<dbReference type="AlphaFoldDB" id="A0A9P0VYG4"/>
<evidence type="ECO:0000256" key="9">
    <source>
        <dbReference type="ARBA" id="ARBA00033146"/>
    </source>
</evidence>
<feature type="transmembrane region" description="Helical" evidence="11">
    <location>
        <begin position="53"/>
        <end position="74"/>
    </location>
</feature>
<sequence length="224" mass="25105">MCSHGCSNTNSKISHHLCSKTSFLPHRLDQFFIHVSNSMYNLVTRLQTVSNQALSATAVVSGIIIVLTLIQLVISNVWSIDTTSIQNIKPSASIRNSFNYGSVNRKPKENSKLSFDLDADLSPLFNWNTKQVFVYLTAEYPGKSSGSSNKVTYWDKIIKSKDEAKLHLANQKSKYSVWDVEKSFRGRDAILKLEWNIQPHVGPLIFGETTTTGTFTFADPPKKS</sequence>
<keyword evidence="7 11" id="KW-0472">Membrane</keyword>
<evidence type="ECO:0000256" key="6">
    <source>
        <dbReference type="ARBA" id="ARBA00022989"/>
    </source>
</evidence>
<dbReference type="PANTHER" id="PTHR12804">
    <property type="entry name" value="MICROSOMAL SIGNAL PEPTIDASE 23 KD SUBUNIT SPC22/23"/>
    <property type="match status" value="1"/>
</dbReference>
<evidence type="ECO:0000256" key="5">
    <source>
        <dbReference type="ARBA" id="ARBA00022968"/>
    </source>
</evidence>
<evidence type="ECO:0000256" key="3">
    <source>
        <dbReference type="ARBA" id="ARBA00022692"/>
    </source>
</evidence>
<gene>
    <name evidence="12" type="ORF">CLIB1423_08S05050</name>
</gene>
<keyword evidence="6 11" id="KW-1133">Transmembrane helix</keyword>
<protein>
    <recommendedName>
        <fullName evidence="8">Signal peptidase complex subunit 3</fullName>
    </recommendedName>
    <alternativeName>
        <fullName evidence="9">Microsomal signal peptidase subunit 3</fullName>
    </alternativeName>
</protein>
<name>A0A9P0VYG4_9ASCO</name>
<evidence type="ECO:0000256" key="10">
    <source>
        <dbReference type="ARBA" id="ARBA00045670"/>
    </source>
</evidence>
<dbReference type="EMBL" id="CAKXYY010000008">
    <property type="protein sequence ID" value="CAH2352973.1"/>
    <property type="molecule type" value="Genomic_DNA"/>
</dbReference>
<comment type="function">
    <text evidence="10">Essential component of the signal peptidase complex (SPC) which catalyzes the cleavage of N-terminal signal sequences from nascent proteins as they are translocated into the lumen of the endoplasmic reticulum. Essential for the SPC catalytic activity, possibly by stabilizing and positioning the active center of the complex close to the lumenal surface. Essential for viability.</text>
</comment>
<keyword evidence="5" id="KW-0735">Signal-anchor</keyword>
<dbReference type="Proteomes" id="UP000837801">
    <property type="component" value="Unassembled WGS sequence"/>
</dbReference>
<accession>A0A9P0VYG4</accession>
<evidence type="ECO:0000256" key="8">
    <source>
        <dbReference type="ARBA" id="ARBA00029556"/>
    </source>
</evidence>
<dbReference type="GO" id="GO:0006465">
    <property type="term" value="P:signal peptide processing"/>
    <property type="evidence" value="ECO:0007669"/>
    <property type="project" value="InterPro"/>
</dbReference>
<dbReference type="Pfam" id="PF04573">
    <property type="entry name" value="SPC22"/>
    <property type="match status" value="1"/>
</dbReference>
<reference evidence="12" key="1">
    <citation type="submission" date="2022-03" db="EMBL/GenBank/DDBJ databases">
        <authorList>
            <person name="Legras J.-L."/>
            <person name="Devillers H."/>
            <person name="Grondin C."/>
        </authorList>
    </citation>
    <scope>NUCLEOTIDE SEQUENCE</scope>
    <source>
        <strain evidence="12">CLIB 1423</strain>
    </source>
</reference>
<dbReference type="InterPro" id="IPR007653">
    <property type="entry name" value="SPC3"/>
</dbReference>
<dbReference type="OrthoDB" id="10261524at2759"/>
<keyword evidence="3 11" id="KW-0812">Transmembrane</keyword>
<dbReference type="PANTHER" id="PTHR12804:SF0">
    <property type="entry name" value="SIGNAL PEPTIDASE COMPLEX SUBUNIT 3"/>
    <property type="match status" value="1"/>
</dbReference>
<dbReference type="GO" id="GO:0045047">
    <property type="term" value="P:protein targeting to ER"/>
    <property type="evidence" value="ECO:0007669"/>
    <property type="project" value="TreeGrafter"/>
</dbReference>
<comment type="caution">
    <text evidence="12">The sequence shown here is derived from an EMBL/GenBank/DDBJ whole genome shotgun (WGS) entry which is preliminary data.</text>
</comment>
<comment type="similarity">
    <text evidence="2">Belongs to the SPCS3 family.</text>
</comment>
<organism evidence="12 13">
    <name type="scientific">[Candida] railenensis</name>
    <dbReference type="NCBI Taxonomy" id="45579"/>
    <lineage>
        <taxon>Eukaryota</taxon>
        <taxon>Fungi</taxon>
        <taxon>Dikarya</taxon>
        <taxon>Ascomycota</taxon>
        <taxon>Saccharomycotina</taxon>
        <taxon>Pichiomycetes</taxon>
        <taxon>Debaryomycetaceae</taxon>
        <taxon>Kurtzmaniella</taxon>
    </lineage>
</organism>